<reference evidence="1 2" key="1">
    <citation type="submission" date="2019-03" db="EMBL/GenBank/DDBJ databases">
        <title>Genomic Encyclopedia of Type Strains, Phase III (KMG-III): the genomes of soil and plant-associated and newly described type strains.</title>
        <authorList>
            <person name="Whitman W."/>
        </authorList>
    </citation>
    <scope>NUCLEOTIDE SEQUENCE [LARGE SCALE GENOMIC DNA]</scope>
    <source>
        <strain evidence="1 2">CECT 8455</strain>
    </source>
</reference>
<gene>
    <name evidence="1" type="ORF">DFQ03_3060</name>
</gene>
<dbReference type="RefSeq" id="WP_133674027.1">
    <property type="nucleotide sequence ID" value="NZ_SNZW01000017.1"/>
</dbReference>
<dbReference type="SUPFAM" id="SSF51126">
    <property type="entry name" value="Pectin lyase-like"/>
    <property type="match status" value="1"/>
</dbReference>
<protein>
    <submittedName>
        <fullName evidence="1">Uncharacterized protein</fullName>
    </submittedName>
</protein>
<evidence type="ECO:0000313" key="1">
    <source>
        <dbReference type="EMBL" id="TDS12602.1"/>
    </source>
</evidence>
<dbReference type="OrthoDB" id="1521716at2"/>
<keyword evidence="2" id="KW-1185">Reference proteome</keyword>
<sequence length="432" mass="44231">MKKIIWSFATVTAIIAAASCEKETVVEVEKEVIVVDTVTTETEVEVETSITVSEDIITDVTWTADKIVTLDGRVFVTEGATLTIEPGTIIKANAGSGVNASVLIVTRGSKIEALGTAAAPIIFTSAADNIVIGQTSGTNLDQNDRGLWGGLILLGNAPASFDGDAVSAQIEGVPTDTDGDKGLYGGTDAADDSGTLQYISIRHGGALIGEGNEINGLTLGAVGTGTTIDNIEVVGNVDDGVEFFGGSVNATNLFVWAQGDDGLDIDQAYSGTIDNAVVVQGGISDHALEIDGPEGSLQGAYTLTNATLIGLAENIAGGEIADFRSNAQGTNNNILVTGFTGVGTDLVLSDVELDNEGVAANYTAGTLVLTNWEIVLPTGVTNSSDVFNDTTDSTTFEADAATFSSAVTEATVGADTSAFSWTYSNAKASLGF</sequence>
<proteinExistence type="predicted"/>
<dbReference type="EMBL" id="SNZW01000017">
    <property type="protein sequence ID" value="TDS12602.1"/>
    <property type="molecule type" value="Genomic_DNA"/>
</dbReference>
<evidence type="ECO:0000313" key="2">
    <source>
        <dbReference type="Proteomes" id="UP000295274"/>
    </source>
</evidence>
<accession>A0A4R7CXJ9</accession>
<comment type="caution">
    <text evidence="1">The sequence shown here is derived from an EMBL/GenBank/DDBJ whole genome shotgun (WGS) entry which is preliminary data.</text>
</comment>
<dbReference type="AlphaFoldDB" id="A0A4R7CXJ9"/>
<dbReference type="PANTHER" id="PTHR41339:SF1">
    <property type="entry name" value="SECRETED PROTEIN"/>
    <property type="match status" value="1"/>
</dbReference>
<dbReference type="PROSITE" id="PS51257">
    <property type="entry name" value="PROKAR_LIPOPROTEIN"/>
    <property type="match status" value="1"/>
</dbReference>
<organism evidence="1 2">
    <name type="scientific">Maribacter caenipelagi</name>
    <dbReference type="NCBI Taxonomy" id="1447781"/>
    <lineage>
        <taxon>Bacteria</taxon>
        <taxon>Pseudomonadati</taxon>
        <taxon>Bacteroidota</taxon>
        <taxon>Flavobacteriia</taxon>
        <taxon>Flavobacteriales</taxon>
        <taxon>Flavobacteriaceae</taxon>
        <taxon>Maribacter</taxon>
    </lineage>
</organism>
<dbReference type="Proteomes" id="UP000295274">
    <property type="component" value="Unassembled WGS sequence"/>
</dbReference>
<dbReference type="PANTHER" id="PTHR41339">
    <property type="entry name" value="LIPL48"/>
    <property type="match status" value="1"/>
</dbReference>
<dbReference type="InterPro" id="IPR011050">
    <property type="entry name" value="Pectin_lyase_fold/virulence"/>
</dbReference>
<name>A0A4R7CXJ9_9FLAO</name>